<keyword evidence="1" id="KW-1133">Transmembrane helix</keyword>
<sequence length="148" mass="16093">MKTIKTPKDYQDYVKNKQPKQTILKNCVNAFLWGGGICVLGQFIKDFYLNTFDVSDKIAGGMQSMTLIFIGAFLTTLGIYDNIGKYAGAGSAIPITGFANSVVAPAIEFKKEGYILGVGSKMFSLAGPVLVYGTITSIIIGLLYYFMK</sequence>
<evidence type="ECO:0000313" key="2">
    <source>
        <dbReference type="EMBL" id="RBP68364.1"/>
    </source>
</evidence>
<organism evidence="2 3">
    <name type="scientific">Alkalibaculum bacchi</name>
    <dbReference type="NCBI Taxonomy" id="645887"/>
    <lineage>
        <taxon>Bacteria</taxon>
        <taxon>Bacillati</taxon>
        <taxon>Bacillota</taxon>
        <taxon>Clostridia</taxon>
        <taxon>Eubacteriales</taxon>
        <taxon>Eubacteriaceae</taxon>
        <taxon>Alkalibaculum</taxon>
    </lineage>
</organism>
<dbReference type="Pfam" id="PF03862">
    <property type="entry name" value="SpoVAC_SpoVAEB"/>
    <property type="match status" value="1"/>
</dbReference>
<protein>
    <submittedName>
        <fullName evidence="2">Stage V sporulation protein AC</fullName>
    </submittedName>
</protein>
<dbReference type="NCBIfam" id="TIGR02838">
    <property type="entry name" value="spore_V_AC"/>
    <property type="match status" value="1"/>
</dbReference>
<gene>
    <name evidence="2" type="ORF">DES36_103126</name>
</gene>
<reference evidence="2 3" key="1">
    <citation type="submission" date="2018-06" db="EMBL/GenBank/DDBJ databases">
        <title>Genomic Encyclopedia of Type Strains, Phase IV (KMG-IV): sequencing the most valuable type-strain genomes for metagenomic binning, comparative biology and taxonomic classification.</title>
        <authorList>
            <person name="Goeker M."/>
        </authorList>
    </citation>
    <scope>NUCLEOTIDE SEQUENCE [LARGE SCALE GENOMIC DNA]</scope>
    <source>
        <strain evidence="2 3">DSM 22112</strain>
    </source>
</reference>
<keyword evidence="1" id="KW-0812">Transmembrane</keyword>
<name>A0A366IDQ3_9FIRM</name>
<feature type="transmembrane region" description="Helical" evidence="1">
    <location>
        <begin position="64"/>
        <end position="80"/>
    </location>
</feature>
<dbReference type="InterPro" id="IPR005562">
    <property type="entry name" value="SpoVA"/>
</dbReference>
<accession>A0A366IDQ3</accession>
<dbReference type="PANTHER" id="PTHR38450">
    <property type="entry name" value="STAGE V SPORULATION PROTEIN AC-RELATED"/>
    <property type="match status" value="1"/>
</dbReference>
<dbReference type="InterPro" id="IPR014203">
    <property type="entry name" value="Spore_V_AC"/>
</dbReference>
<dbReference type="Proteomes" id="UP000253490">
    <property type="component" value="Unassembled WGS sequence"/>
</dbReference>
<dbReference type="PANTHER" id="PTHR38450:SF1">
    <property type="entry name" value="STAGE V SPORULATION PROTEIN AC"/>
    <property type="match status" value="1"/>
</dbReference>
<feature type="transmembrane region" description="Helical" evidence="1">
    <location>
        <begin position="127"/>
        <end position="147"/>
    </location>
</feature>
<feature type="transmembrane region" description="Helical" evidence="1">
    <location>
        <begin position="23"/>
        <end position="44"/>
    </location>
</feature>
<dbReference type="AlphaFoldDB" id="A0A366IDQ3"/>
<feature type="transmembrane region" description="Helical" evidence="1">
    <location>
        <begin position="87"/>
        <end position="107"/>
    </location>
</feature>
<keyword evidence="3" id="KW-1185">Reference proteome</keyword>
<dbReference type="EMBL" id="QNRX01000003">
    <property type="protein sequence ID" value="RBP68364.1"/>
    <property type="molecule type" value="Genomic_DNA"/>
</dbReference>
<comment type="caution">
    <text evidence="2">The sequence shown here is derived from an EMBL/GenBank/DDBJ whole genome shotgun (WGS) entry which is preliminary data.</text>
</comment>
<evidence type="ECO:0000256" key="1">
    <source>
        <dbReference type="SAM" id="Phobius"/>
    </source>
</evidence>
<evidence type="ECO:0000313" key="3">
    <source>
        <dbReference type="Proteomes" id="UP000253490"/>
    </source>
</evidence>
<dbReference type="RefSeq" id="WP_207657423.1">
    <property type="nucleotide sequence ID" value="NZ_QNRX01000003.1"/>
</dbReference>
<proteinExistence type="predicted"/>
<keyword evidence="1" id="KW-0472">Membrane</keyword>